<comment type="caution">
    <text evidence="1">The sequence shown here is derived from an EMBL/GenBank/DDBJ whole genome shotgun (WGS) entry which is preliminary data.</text>
</comment>
<dbReference type="OrthoDB" id="10014799at2"/>
<dbReference type="RefSeq" id="WP_140473661.1">
    <property type="nucleotide sequence ID" value="NZ_RCZD01000008.1"/>
</dbReference>
<proteinExistence type="predicted"/>
<gene>
    <name evidence="1" type="ORF">EAH77_15315</name>
</gene>
<dbReference type="EMBL" id="RCZD01000008">
    <property type="protein sequence ID" value="TPG59934.1"/>
    <property type="molecule type" value="Genomic_DNA"/>
</dbReference>
<protein>
    <submittedName>
        <fullName evidence="1">Uncharacterized protein</fullName>
    </submittedName>
</protein>
<organism evidence="1 2">
    <name type="scientific">Ewingella americana</name>
    <dbReference type="NCBI Taxonomy" id="41202"/>
    <lineage>
        <taxon>Bacteria</taxon>
        <taxon>Pseudomonadati</taxon>
        <taxon>Pseudomonadota</taxon>
        <taxon>Gammaproteobacteria</taxon>
        <taxon>Enterobacterales</taxon>
        <taxon>Yersiniaceae</taxon>
        <taxon>Ewingella</taxon>
    </lineage>
</organism>
<accession>A0A502GDJ5</accession>
<reference evidence="1 2" key="1">
    <citation type="journal article" date="2019" name="Environ. Microbiol.">
        <title>Species interactions and distinct microbial communities in high Arctic permafrost affected cryosols are associated with the CH4 and CO2 gas fluxes.</title>
        <authorList>
            <person name="Altshuler I."/>
            <person name="Hamel J."/>
            <person name="Turney S."/>
            <person name="Magnuson E."/>
            <person name="Levesque R."/>
            <person name="Greer C."/>
            <person name="Whyte L.G."/>
        </authorList>
    </citation>
    <scope>NUCLEOTIDE SEQUENCE [LARGE SCALE GENOMIC DNA]</scope>
    <source>
        <strain evidence="1 2">E4</strain>
    </source>
</reference>
<dbReference type="AlphaFoldDB" id="A0A502GDJ5"/>
<name>A0A502GDJ5_9GAMM</name>
<keyword evidence="2" id="KW-1185">Reference proteome</keyword>
<sequence>MSALIKKKASVGLRVRHEMVRRRAPIVRARRMSATMVPVKLNPQILYVDVTAEQLQNSVKVAEEYKARRRESGLGFGEPTFVEA</sequence>
<dbReference type="Proteomes" id="UP000317663">
    <property type="component" value="Unassembled WGS sequence"/>
</dbReference>
<evidence type="ECO:0000313" key="1">
    <source>
        <dbReference type="EMBL" id="TPG59934.1"/>
    </source>
</evidence>
<evidence type="ECO:0000313" key="2">
    <source>
        <dbReference type="Proteomes" id="UP000317663"/>
    </source>
</evidence>